<feature type="binding site" evidence="8">
    <location>
        <position position="57"/>
    </location>
    <ligand>
        <name>substrate</name>
    </ligand>
</feature>
<dbReference type="PRINTS" id="PR00474">
    <property type="entry name" value="GLU5KINASE"/>
</dbReference>
<proteinExistence type="inferred from homology"/>
<gene>
    <name evidence="8" type="primary">proB</name>
    <name evidence="10" type="ORF">C8D93_104108</name>
</gene>
<dbReference type="GO" id="GO:0004349">
    <property type="term" value="F:glutamate 5-kinase activity"/>
    <property type="evidence" value="ECO:0007669"/>
    <property type="project" value="UniProtKB-UniRule"/>
</dbReference>
<dbReference type="InterPro" id="IPR002478">
    <property type="entry name" value="PUA"/>
</dbReference>
<organism evidence="10 11">
    <name type="scientific">Sinimarinibacterium flocculans</name>
    <dbReference type="NCBI Taxonomy" id="985250"/>
    <lineage>
        <taxon>Bacteria</taxon>
        <taxon>Pseudomonadati</taxon>
        <taxon>Pseudomonadota</taxon>
        <taxon>Gammaproteobacteria</taxon>
        <taxon>Nevskiales</taxon>
        <taxon>Nevskiaceae</taxon>
        <taxon>Sinimarinibacterium</taxon>
    </lineage>
</organism>
<dbReference type="InterPro" id="IPR036974">
    <property type="entry name" value="PUA_sf"/>
</dbReference>
<dbReference type="EC" id="2.7.2.11" evidence="8"/>
<dbReference type="InterPro" id="IPR015947">
    <property type="entry name" value="PUA-like_sf"/>
</dbReference>
<dbReference type="InterPro" id="IPR041739">
    <property type="entry name" value="G5K_ProB"/>
</dbReference>
<comment type="pathway">
    <text evidence="8">Amino-acid biosynthesis; L-proline biosynthesis; L-glutamate 5-semialdehyde from L-glutamate: step 1/2.</text>
</comment>
<dbReference type="OrthoDB" id="9804434at2"/>
<dbReference type="InterPro" id="IPR001048">
    <property type="entry name" value="Asp/Glu/Uridylate_kinase"/>
</dbReference>
<keyword evidence="6 8" id="KW-0418">Kinase</keyword>
<feature type="binding site" evidence="8">
    <location>
        <position position="156"/>
    </location>
    <ligand>
        <name>substrate</name>
    </ligand>
</feature>
<dbReference type="SUPFAM" id="SSF88697">
    <property type="entry name" value="PUA domain-like"/>
    <property type="match status" value="1"/>
</dbReference>
<dbReference type="Proteomes" id="UP000248330">
    <property type="component" value="Unassembled WGS sequence"/>
</dbReference>
<dbReference type="SUPFAM" id="SSF53633">
    <property type="entry name" value="Carbamate kinase-like"/>
    <property type="match status" value="1"/>
</dbReference>
<evidence type="ECO:0000256" key="4">
    <source>
        <dbReference type="ARBA" id="ARBA00022679"/>
    </source>
</evidence>
<evidence type="ECO:0000256" key="3">
    <source>
        <dbReference type="ARBA" id="ARBA00022650"/>
    </source>
</evidence>
<evidence type="ECO:0000256" key="6">
    <source>
        <dbReference type="ARBA" id="ARBA00022777"/>
    </source>
</evidence>
<dbReference type="GO" id="GO:0055129">
    <property type="term" value="P:L-proline biosynthetic process"/>
    <property type="evidence" value="ECO:0007669"/>
    <property type="project" value="UniProtKB-UniRule"/>
</dbReference>
<dbReference type="Gene3D" id="2.30.130.10">
    <property type="entry name" value="PUA domain"/>
    <property type="match status" value="1"/>
</dbReference>
<keyword evidence="4 8" id="KW-0808">Transferase</keyword>
<dbReference type="UniPathway" id="UPA00098">
    <property type="reaction ID" value="UER00359"/>
</dbReference>
<comment type="similarity">
    <text evidence="8">Belongs to the glutamate 5-kinase family.</text>
</comment>
<dbReference type="NCBIfam" id="TIGR01027">
    <property type="entry name" value="proB"/>
    <property type="match status" value="1"/>
</dbReference>
<dbReference type="Pfam" id="PF00696">
    <property type="entry name" value="AA_kinase"/>
    <property type="match status" value="1"/>
</dbReference>
<feature type="binding site" evidence="8">
    <location>
        <position position="144"/>
    </location>
    <ligand>
        <name>substrate</name>
    </ligand>
</feature>
<evidence type="ECO:0000256" key="1">
    <source>
        <dbReference type="ARBA" id="ARBA00022490"/>
    </source>
</evidence>
<comment type="function">
    <text evidence="8">Catalyzes the transfer of a phosphate group to glutamate to form L-glutamate 5-phosphate.</text>
</comment>
<evidence type="ECO:0000256" key="8">
    <source>
        <dbReference type="HAMAP-Rule" id="MF_00456"/>
    </source>
</evidence>
<dbReference type="EMBL" id="QICN01000004">
    <property type="protein sequence ID" value="PXV68412.1"/>
    <property type="molecule type" value="Genomic_DNA"/>
</dbReference>
<dbReference type="InterPro" id="IPR011529">
    <property type="entry name" value="Glu_5kinase"/>
</dbReference>
<comment type="subcellular location">
    <subcellularLocation>
        <location evidence="8">Cytoplasm</location>
    </subcellularLocation>
</comment>
<keyword evidence="5 8" id="KW-0547">Nucleotide-binding</keyword>
<evidence type="ECO:0000313" key="10">
    <source>
        <dbReference type="EMBL" id="PXV68412.1"/>
    </source>
</evidence>
<keyword evidence="2 8" id="KW-0028">Amino-acid biosynthesis</keyword>
<comment type="caution">
    <text evidence="8">Lacks conserved residue(s) required for the propagation of feature annotation.</text>
</comment>
<dbReference type="PROSITE" id="PS50890">
    <property type="entry name" value="PUA"/>
    <property type="match status" value="1"/>
</dbReference>
<accession>A0A318EEJ5</accession>
<evidence type="ECO:0000256" key="7">
    <source>
        <dbReference type="ARBA" id="ARBA00022840"/>
    </source>
</evidence>
<feature type="binding site" evidence="8">
    <location>
        <position position="17"/>
    </location>
    <ligand>
        <name>ATP</name>
        <dbReference type="ChEBI" id="CHEBI:30616"/>
    </ligand>
</feature>
<dbReference type="InterPro" id="IPR019797">
    <property type="entry name" value="Glutamate_5-kinase_CS"/>
</dbReference>
<dbReference type="FunFam" id="3.40.1160.10:FF:000018">
    <property type="entry name" value="Glutamate 5-kinase"/>
    <property type="match status" value="1"/>
</dbReference>
<dbReference type="GO" id="GO:0005829">
    <property type="term" value="C:cytosol"/>
    <property type="evidence" value="ECO:0007669"/>
    <property type="project" value="TreeGrafter"/>
</dbReference>
<dbReference type="Gene3D" id="3.40.1160.10">
    <property type="entry name" value="Acetylglutamate kinase-like"/>
    <property type="match status" value="1"/>
</dbReference>
<dbReference type="PIRSF" id="PIRSF000729">
    <property type="entry name" value="GK"/>
    <property type="match status" value="1"/>
</dbReference>
<dbReference type="GO" id="GO:0003723">
    <property type="term" value="F:RNA binding"/>
    <property type="evidence" value="ECO:0007669"/>
    <property type="project" value="InterPro"/>
</dbReference>
<dbReference type="PROSITE" id="PS00902">
    <property type="entry name" value="GLUTAMATE_5_KINASE"/>
    <property type="match status" value="1"/>
</dbReference>
<comment type="catalytic activity">
    <reaction evidence="8">
        <text>L-glutamate + ATP = L-glutamyl 5-phosphate + ADP</text>
        <dbReference type="Rhea" id="RHEA:14877"/>
        <dbReference type="ChEBI" id="CHEBI:29985"/>
        <dbReference type="ChEBI" id="CHEBI:30616"/>
        <dbReference type="ChEBI" id="CHEBI:58274"/>
        <dbReference type="ChEBI" id="CHEBI:456216"/>
        <dbReference type="EC" id="2.7.2.11"/>
    </reaction>
</comment>
<dbReference type="PANTHER" id="PTHR43654">
    <property type="entry name" value="GLUTAMATE 5-KINASE"/>
    <property type="match status" value="1"/>
</dbReference>
<feature type="domain" description="PUA" evidence="9">
    <location>
        <begin position="284"/>
        <end position="363"/>
    </location>
</feature>
<evidence type="ECO:0000256" key="5">
    <source>
        <dbReference type="ARBA" id="ARBA00022741"/>
    </source>
</evidence>
<keyword evidence="1 8" id="KW-0963">Cytoplasm</keyword>
<feature type="binding site" evidence="8">
    <location>
        <begin position="176"/>
        <end position="177"/>
    </location>
    <ligand>
        <name>ATP</name>
        <dbReference type="ChEBI" id="CHEBI:30616"/>
    </ligand>
</feature>
<dbReference type="CDD" id="cd04242">
    <property type="entry name" value="AAK_G5K_ProB"/>
    <property type="match status" value="1"/>
</dbReference>
<dbReference type="PANTHER" id="PTHR43654:SF1">
    <property type="entry name" value="ISOPENTENYL PHOSPHATE KINASE"/>
    <property type="match status" value="1"/>
</dbReference>
<dbReference type="AlphaFoldDB" id="A0A318EEJ5"/>
<evidence type="ECO:0000259" key="9">
    <source>
        <dbReference type="SMART" id="SM00359"/>
    </source>
</evidence>
<evidence type="ECO:0000313" key="11">
    <source>
        <dbReference type="Proteomes" id="UP000248330"/>
    </source>
</evidence>
<keyword evidence="3 8" id="KW-0641">Proline biosynthesis</keyword>
<sequence length="376" mass="39418">MSATRSKLAASRRWVIKVGSSLVTAKGAGLDQSAIADWCAQIAALRAAGVQVVLVSSGAVAEGMARLGLARRPTDLHALQAAAAVGQMGLVRAYEHEFKQHGIKAAQVLLTHEDVADRARYLNAQGTLTALLEFGAVPVVNENDTVATDEIRLGDNDTLGALTANLIQADLLVILTDQDGLFEADPRVQPDAPLVSEAELSDSRLMAMAGSSKGELGRGGMRTKLTAAYTAARSGAATIIAHGRQPDVLGRLRGGEALGTLLKPAQGVMAARKRWIAGQLQLRGRVQLDEGAARVLREQGRSLLPVGVRSVTGDFARGDLIACVDADGAEVARGLSNYDAADARRLVGARSDEISGRLGRPGEPELIHRDNLVLAG</sequence>
<dbReference type="InterPro" id="IPR001057">
    <property type="entry name" value="Glu/AcGlu_kinase"/>
</dbReference>
<dbReference type="CDD" id="cd21157">
    <property type="entry name" value="PUA_G5K"/>
    <property type="match status" value="1"/>
</dbReference>
<dbReference type="RefSeq" id="WP_110264912.1">
    <property type="nucleotide sequence ID" value="NZ_CAKZQT010000022.1"/>
</dbReference>
<reference evidence="10 11" key="1">
    <citation type="submission" date="2018-04" db="EMBL/GenBank/DDBJ databases">
        <title>Genomic Encyclopedia of Type Strains, Phase IV (KMG-IV): sequencing the most valuable type-strain genomes for metagenomic binning, comparative biology and taxonomic classification.</title>
        <authorList>
            <person name="Goeker M."/>
        </authorList>
    </citation>
    <scope>NUCLEOTIDE SEQUENCE [LARGE SCALE GENOMIC DNA]</scope>
    <source>
        <strain evidence="10 11">DSM 104150</strain>
    </source>
</reference>
<dbReference type="HAMAP" id="MF_00456">
    <property type="entry name" value="ProB"/>
    <property type="match status" value="1"/>
</dbReference>
<name>A0A318EEJ5_9GAMM</name>
<evidence type="ECO:0000256" key="2">
    <source>
        <dbReference type="ARBA" id="ARBA00022605"/>
    </source>
</evidence>
<keyword evidence="7 8" id="KW-0067">ATP-binding</keyword>
<dbReference type="InterPro" id="IPR036393">
    <property type="entry name" value="AceGlu_kinase-like_sf"/>
</dbReference>
<comment type="caution">
    <text evidence="10">The sequence shown here is derived from an EMBL/GenBank/DDBJ whole genome shotgun (WGS) entry which is preliminary data.</text>
</comment>
<dbReference type="InterPro" id="IPR005715">
    <property type="entry name" value="Glu_5kinase/COase_Synthase"/>
</dbReference>
<keyword evidence="11" id="KW-1185">Reference proteome</keyword>
<dbReference type="GO" id="GO:0005524">
    <property type="term" value="F:ATP binding"/>
    <property type="evidence" value="ECO:0007669"/>
    <property type="project" value="UniProtKB-KW"/>
</dbReference>
<protein>
    <recommendedName>
        <fullName evidence="8">Glutamate 5-kinase</fullName>
        <ecNumber evidence="8">2.7.2.11</ecNumber>
    </recommendedName>
    <alternativeName>
        <fullName evidence="8">Gamma-glutamyl kinase</fullName>
        <shortName evidence="8">GK</shortName>
    </alternativeName>
</protein>
<dbReference type="Pfam" id="PF01472">
    <property type="entry name" value="PUA"/>
    <property type="match status" value="1"/>
</dbReference>
<dbReference type="SMART" id="SM00359">
    <property type="entry name" value="PUA"/>
    <property type="match status" value="1"/>
</dbReference>